<dbReference type="Gene3D" id="1.10.287.470">
    <property type="entry name" value="Helix hairpin bin"/>
    <property type="match status" value="1"/>
</dbReference>
<feature type="domain" description="Multidrug resistance protein MdtA-like beta-barrel" evidence="7">
    <location>
        <begin position="211"/>
        <end position="300"/>
    </location>
</feature>
<dbReference type="PANTHER" id="PTHR30158:SF3">
    <property type="entry name" value="MULTIDRUG EFFLUX PUMP SUBUNIT ACRA-RELATED"/>
    <property type="match status" value="1"/>
</dbReference>
<comment type="subcellular location">
    <subcellularLocation>
        <location evidence="1">Cell inner membrane</location>
        <topology evidence="1">Lipid-anchor</topology>
    </subcellularLocation>
</comment>
<proteinExistence type="inferred from homology"/>
<dbReference type="InterPro" id="IPR058624">
    <property type="entry name" value="MdtA-like_HH"/>
</dbReference>
<dbReference type="PROSITE" id="PS51257">
    <property type="entry name" value="PROKAR_LIPOPROTEIN"/>
    <property type="match status" value="1"/>
</dbReference>
<evidence type="ECO:0000259" key="7">
    <source>
        <dbReference type="Pfam" id="PF25944"/>
    </source>
</evidence>
<dbReference type="InterPro" id="IPR058627">
    <property type="entry name" value="MdtA-like_C"/>
</dbReference>
<organism evidence="9 10">
    <name type="scientific">Cedecea colo</name>
    <dbReference type="NCBI Taxonomy" id="2552946"/>
    <lineage>
        <taxon>Bacteria</taxon>
        <taxon>Pseudomonadati</taxon>
        <taxon>Pseudomonadota</taxon>
        <taxon>Gammaproteobacteria</taxon>
        <taxon>Enterobacterales</taxon>
        <taxon>Enterobacteriaceae</taxon>
        <taxon>Cedecea</taxon>
    </lineage>
</organism>
<evidence type="ECO:0000313" key="9">
    <source>
        <dbReference type="EMBL" id="NIY48447.1"/>
    </source>
</evidence>
<evidence type="ECO:0000256" key="4">
    <source>
        <dbReference type="SAM" id="SignalP"/>
    </source>
</evidence>
<feature type="domain" description="Multidrug resistance protein MdtA-like alpha-helical hairpin" evidence="5">
    <location>
        <begin position="105"/>
        <end position="174"/>
    </location>
</feature>
<dbReference type="SUPFAM" id="SSF111369">
    <property type="entry name" value="HlyD-like secretion proteins"/>
    <property type="match status" value="1"/>
</dbReference>
<protein>
    <submittedName>
        <fullName evidence="9">Multidrug efflux RND transporter periplasmic adaptor subunit AcrA</fullName>
    </submittedName>
</protein>
<dbReference type="Pfam" id="PF25917">
    <property type="entry name" value="BSH_RND"/>
    <property type="match status" value="1"/>
</dbReference>
<evidence type="ECO:0000259" key="6">
    <source>
        <dbReference type="Pfam" id="PF25917"/>
    </source>
</evidence>
<dbReference type="NCBIfam" id="NF011604">
    <property type="entry name" value="PRK15030.1"/>
    <property type="match status" value="1"/>
</dbReference>
<dbReference type="InterPro" id="IPR006143">
    <property type="entry name" value="RND_pump_MFP"/>
</dbReference>
<evidence type="ECO:0000313" key="10">
    <source>
        <dbReference type="Proteomes" id="UP000697927"/>
    </source>
</evidence>
<feature type="domain" description="Multidrug resistance protein MdtA-like C-terminal permuted SH3" evidence="8">
    <location>
        <begin position="304"/>
        <end position="366"/>
    </location>
</feature>
<feature type="domain" description="Multidrug resistance protein MdtA-like barrel-sandwich hybrid" evidence="6">
    <location>
        <begin position="64"/>
        <end position="207"/>
    </location>
</feature>
<evidence type="ECO:0000256" key="2">
    <source>
        <dbReference type="ARBA" id="ARBA00009477"/>
    </source>
</evidence>
<dbReference type="Pfam" id="PF25944">
    <property type="entry name" value="Beta-barrel_RND"/>
    <property type="match status" value="1"/>
</dbReference>
<keyword evidence="4" id="KW-0732">Signal</keyword>
<dbReference type="Gene3D" id="2.40.420.20">
    <property type="match status" value="1"/>
</dbReference>
<evidence type="ECO:0000256" key="3">
    <source>
        <dbReference type="SAM" id="MobiDB-lite"/>
    </source>
</evidence>
<dbReference type="Gene3D" id="2.40.50.100">
    <property type="match status" value="1"/>
</dbReference>
<feature type="compositionally biased region" description="Low complexity" evidence="3">
    <location>
        <begin position="384"/>
        <end position="393"/>
    </location>
</feature>
<gene>
    <name evidence="9" type="primary">acrA</name>
    <name evidence="9" type="ORF">E2L00_13230</name>
</gene>
<dbReference type="InterPro" id="IPR058628">
    <property type="entry name" value="AcrA"/>
</dbReference>
<dbReference type="Pfam" id="PF25967">
    <property type="entry name" value="RND-MFP_C"/>
    <property type="match status" value="1"/>
</dbReference>
<dbReference type="RefSeq" id="WP_167612235.1">
    <property type="nucleotide sequence ID" value="NZ_SOYS01000005.1"/>
</dbReference>
<name>A0ABX0VN21_9ENTR</name>
<dbReference type="Proteomes" id="UP000697927">
    <property type="component" value="Unassembled WGS sequence"/>
</dbReference>
<dbReference type="NCBIfam" id="TIGR01730">
    <property type="entry name" value="RND_mfp"/>
    <property type="match status" value="1"/>
</dbReference>
<dbReference type="InterPro" id="IPR058626">
    <property type="entry name" value="MdtA-like_b-barrel"/>
</dbReference>
<evidence type="ECO:0000259" key="5">
    <source>
        <dbReference type="Pfam" id="PF25876"/>
    </source>
</evidence>
<keyword evidence="10" id="KW-1185">Reference proteome</keyword>
<dbReference type="Gene3D" id="2.40.30.170">
    <property type="match status" value="1"/>
</dbReference>
<feature type="region of interest" description="Disordered" evidence="3">
    <location>
        <begin position="378"/>
        <end position="399"/>
    </location>
</feature>
<dbReference type="EMBL" id="SOYS01000005">
    <property type="protein sequence ID" value="NIY48447.1"/>
    <property type="molecule type" value="Genomic_DNA"/>
</dbReference>
<sequence>MNKNRGFTPLAAVLMLSGSLALTGCNDKEAQQSAPQAPEVGVVTLKSAPLQITTELPGRTSAYRIAEVRPQVSGIILKRNFEEGSEIKAGVSLYQIDPATYQAAYDSAKGDLAKAQASASIAQVTLKRYQKLLGTKYISQQDYDTALADSQQANAAVVAAKAAVETARINLAYTKVTSPISGRIGKSSVTEGALVTSGQTNALSTVQQLDPIYVDVTQSSNDFLRLKQELAQGKLKQEDGKAKVQLVTNDDITYSQEGSLEFSDVTVDQTTGSITLRAIFPNPDKTLLPGMFVRAKLEEGVNPDALLVPQQGVTRTPRGDASAMVVGKDDKVEVRQLKTSQAIGDKWLVTDGLQAGDRVIVTGLQKVKPGVQVKAQEIAADNKGQQQQAAGAQSEQTKP</sequence>
<evidence type="ECO:0000259" key="8">
    <source>
        <dbReference type="Pfam" id="PF25967"/>
    </source>
</evidence>
<comment type="caution">
    <text evidence="9">The sequence shown here is derived from an EMBL/GenBank/DDBJ whole genome shotgun (WGS) entry which is preliminary data.</text>
</comment>
<accession>A0ABX0VN21</accession>
<feature type="signal peptide" evidence="4">
    <location>
        <begin position="1"/>
        <end position="21"/>
    </location>
</feature>
<dbReference type="InterPro" id="IPR058625">
    <property type="entry name" value="MdtA-like_BSH"/>
</dbReference>
<dbReference type="Pfam" id="PF25876">
    <property type="entry name" value="HH_MFP_RND"/>
    <property type="match status" value="1"/>
</dbReference>
<evidence type="ECO:0000256" key="1">
    <source>
        <dbReference type="ARBA" id="ARBA00004519"/>
    </source>
</evidence>
<feature type="chain" id="PRO_5045381985" evidence="4">
    <location>
        <begin position="22"/>
        <end position="399"/>
    </location>
</feature>
<comment type="similarity">
    <text evidence="2">Belongs to the membrane fusion protein (MFP) (TC 8.A.1) family.</text>
</comment>
<dbReference type="PANTHER" id="PTHR30158">
    <property type="entry name" value="ACRA/E-RELATED COMPONENT OF DRUG EFFLUX TRANSPORTER"/>
    <property type="match status" value="1"/>
</dbReference>
<reference evidence="9 10" key="1">
    <citation type="journal article" date="2020" name="Microorganisms">
        <title>Polyphasic Characterisation of Cedecea colo sp. nov., a New Enteric Bacterium Isolated from the Koala Hindgut.</title>
        <authorList>
            <person name="Boath J.M."/>
            <person name="Dakhal S."/>
            <person name="Van T.T.H."/>
            <person name="Moore R.J."/>
            <person name="Dekiwadia C."/>
            <person name="Macreadie I.G."/>
        </authorList>
    </citation>
    <scope>NUCLEOTIDE SEQUENCE [LARGE SCALE GENOMIC DNA]</scope>
    <source>
        <strain evidence="9 10">ZA</strain>
    </source>
</reference>